<dbReference type="RefSeq" id="WP_114043449.1">
    <property type="nucleotide sequence ID" value="NZ_CP025198.1"/>
</dbReference>
<reference evidence="1 2" key="1">
    <citation type="submission" date="2017-12" db="EMBL/GenBank/DDBJ databases">
        <title>The whole genome sequence of the Acidipropionibacterium virtanenii sp. nov. type strain JS278.</title>
        <authorList>
            <person name="Laine P."/>
            <person name="Deptula P."/>
            <person name="Varmanen P."/>
            <person name="Auvinen P."/>
        </authorList>
    </citation>
    <scope>NUCLEOTIDE SEQUENCE [LARGE SCALE GENOMIC DNA]</scope>
    <source>
        <strain evidence="1 2">JS278</strain>
    </source>
</reference>
<accession>A0A344UPS5</accession>
<evidence type="ECO:0000313" key="2">
    <source>
        <dbReference type="Proteomes" id="UP000251995"/>
    </source>
</evidence>
<evidence type="ECO:0000313" key="1">
    <source>
        <dbReference type="EMBL" id="AXE37273.1"/>
    </source>
</evidence>
<sequence>MHAGKQGRRVGSNHSGVIRYGEWRGTGSRPEREKLLVHRLLEDCVHQARGRRGLREELGLASTGTVFGPGQEARAVEKATRMLEDGLWDLGFVGWRVENVGFSWHRTFEIDFELRCR</sequence>
<dbReference type="Proteomes" id="UP000251995">
    <property type="component" value="Chromosome"/>
</dbReference>
<organism evidence="1 2">
    <name type="scientific">Acidipropionibacterium virtanenii</name>
    <dbReference type="NCBI Taxonomy" id="2057246"/>
    <lineage>
        <taxon>Bacteria</taxon>
        <taxon>Bacillati</taxon>
        <taxon>Actinomycetota</taxon>
        <taxon>Actinomycetes</taxon>
        <taxon>Propionibacteriales</taxon>
        <taxon>Propionibacteriaceae</taxon>
        <taxon>Acidipropionibacterium</taxon>
    </lineage>
</organism>
<dbReference type="AlphaFoldDB" id="A0A344UPS5"/>
<dbReference type="EMBL" id="CP025198">
    <property type="protein sequence ID" value="AXE37273.1"/>
    <property type="molecule type" value="Genomic_DNA"/>
</dbReference>
<protein>
    <submittedName>
        <fullName evidence="1">Uncharacterized protein</fullName>
    </submittedName>
</protein>
<proteinExistence type="predicted"/>
<dbReference type="KEGG" id="acij:JS278_00075"/>
<dbReference type="OrthoDB" id="9789552at2"/>
<keyword evidence="2" id="KW-1185">Reference proteome</keyword>
<name>A0A344UPS5_9ACTN</name>
<dbReference type="Pfam" id="PF13552">
    <property type="entry name" value="DUF4127"/>
    <property type="match status" value="1"/>
</dbReference>
<gene>
    <name evidence="1" type="ORF">JS278_00075</name>
</gene>
<dbReference type="InterPro" id="IPR025394">
    <property type="entry name" value="DUF4127"/>
</dbReference>